<feature type="domain" description="Fibronectin type-III" evidence="5">
    <location>
        <begin position="529"/>
        <end position="630"/>
    </location>
</feature>
<dbReference type="InterPro" id="IPR003598">
    <property type="entry name" value="Ig_sub2"/>
</dbReference>
<evidence type="ECO:0000313" key="6">
    <source>
        <dbReference type="EMBL" id="CDW33899.1"/>
    </source>
</evidence>
<dbReference type="FunFam" id="2.60.40.10:FF:000051">
    <property type="entry name" value="Uncharacterized protein, isoform J"/>
    <property type="match status" value="1"/>
</dbReference>
<dbReference type="Gene3D" id="2.60.40.10">
    <property type="entry name" value="Immunoglobulins"/>
    <property type="match status" value="15"/>
</dbReference>
<dbReference type="PROSITE" id="PS50835">
    <property type="entry name" value="IG_LIKE"/>
    <property type="match status" value="3"/>
</dbReference>
<dbReference type="PROSITE" id="PS50853">
    <property type="entry name" value="FN3"/>
    <property type="match status" value="10"/>
</dbReference>
<feature type="compositionally biased region" description="Basic residues" evidence="3">
    <location>
        <begin position="683"/>
        <end position="693"/>
    </location>
</feature>
<proteinExistence type="predicted"/>
<dbReference type="SMART" id="SM00409">
    <property type="entry name" value="IG"/>
    <property type="match status" value="5"/>
</dbReference>
<dbReference type="SUPFAM" id="SSF49265">
    <property type="entry name" value="Fibronectin type III"/>
    <property type="match status" value="6"/>
</dbReference>
<evidence type="ECO:0000256" key="1">
    <source>
        <dbReference type="ARBA" id="ARBA00022737"/>
    </source>
</evidence>
<feature type="domain" description="Fibronectin type-III" evidence="5">
    <location>
        <begin position="891"/>
        <end position="984"/>
    </location>
</feature>
<dbReference type="InterPro" id="IPR003961">
    <property type="entry name" value="FN3_dom"/>
</dbReference>
<feature type="domain" description="Fibronectin type-III" evidence="5">
    <location>
        <begin position="1196"/>
        <end position="1288"/>
    </location>
</feature>
<sequence>MAPKNVEDDEIDLTDGASFPEEPLCLEITDFDAKSVSFKWKAPLSDGGNPINGYFLQYHEIKGNDTEWTSGEKIKPTKFPNGTLNDLISGTRYEFRVLAQNRVGLGPPSEVTIPLLVRAQKSPPEISRKAVPESKSVKVNQQFVIEIPVHGVPEPDITWWHKEAQVLPSNNIKISYHQDTAKIIFVHAVRALSGVYTIKANNIHGEDLVEFIVDIYGPPSSPKGPLNISEITKKTCFLQWSFPEDDGGRTISNFEVEKMDVTKGENSWLLCGSPKGLSYRVTNMVEGHKYKFLVRTVNSSGFESAELYSSEDILAKNPYDPPSTPTKPKVMDWGENWADLEWIPPQEDGGTEILEYFVEVRNTCKRNWIQGVVTKSTSCQISSNSGLISPGNDYQFRVAAKNKGGEISEFSSPSSTIKAEVRFIKPKINRDILIAEKNIHAGQTLRLEIEVTSAPLAKVTWYYPNGSEVCQLQEGPKINSGIDEYGLANLSIENILRSDSGIFKCIASNSEGLDEVQVRVEVLDVPSPPIGPLNISDVTPSSCKVSFKRPGDMGGSPITGYQIERRVKDKDVWINCGKTTNKTVLIMRDVECDVKDLIEGQIYFFRASAININGESDPLESKVPICAKSAIELPFPPFEPAIVDWDKKWVSLGWNAASDSNIRHFIVEAQEQFLVPKSGESNKKKRKQKKKKRSQEDSDDEESSSEEDEGYIEEEHSDKKDMNKMLHKEFVEYCTQWTKVLVTEDDSCEAKISDLSEGTKYRFRVRAVNSAGISMPSEETDEIICRIKKQRPTIDYSSLPSEVYVPCGQNVIIPVKVEGQPIPKKVWTYGGKIEIKQSMSIDITNKDTSSKLVLYGGRKDDSGIYTFKASNIHGEDSVDIKVIVMVSPEKPKGPLKIFDINAEGCKAEWNLPENDGGSKITHYVIEKINKSHSEWSTCGRTSDTKVTIVGLTPSKEYRLRVRAVNNEGESDPLEGVDSFITENPWGPPSSPGRPILNDYDHDHLNIKWDPPKNDGGSRVTGYQVQIRPWRGSEWEFAEDVKGQTERTTIDEGLKLGKTYATRVRALNSGGVSPWSIESDPLTVKYKALPPKIHLTIQHPMENKKIVMKAGETLSIDAMIPSEPPANDIVWTLANKDVIDDPLSGIYIDSTHDNFSSIRKTGMTRRDAGIVSCKATNLHGKDICEYEVKVISAPSIPDGTLDVSQIHKSGCRLNWDAPRDNGGLPIEYHVDVFIVKADAWTSYGSTKNLFMDVNDLEHGHEYEFCVKAVNSIGESSRLINAKPILIKDQFTVPLSPYAPEVTDWSERHMDITWKEPIDDGGAYIHGYHIEAKSKDTGDEWQLWETIDTNTCNGKLQNLRQGVFYQFRVIAINKAGKSEPSLPSRCQEAKPKYLLPYIDTKSLHDVTVEVGSRVKFDLPITGEPKPSIEWLHKDTDTVLSSTTEKSLVIETTDNSSKIIFNSVTRSDAGTYVLNIKNSSGTDTAKFNINVLDKPDAPESITSSVLKSDDHNDHPKVSLVWKRCKFDGGSPIEYYQIERFEFEKQGWIACGRSKENTIDIKGIFNPGESYKFKVSGVNLYGESDAIE</sequence>
<dbReference type="EMBL" id="HACA01016538">
    <property type="protein sequence ID" value="CDW33899.1"/>
    <property type="molecule type" value="Transcribed_RNA"/>
</dbReference>
<evidence type="ECO:0000256" key="3">
    <source>
        <dbReference type="SAM" id="MobiDB-lite"/>
    </source>
</evidence>
<dbReference type="CDD" id="cd00063">
    <property type="entry name" value="FN3"/>
    <property type="match status" value="10"/>
</dbReference>
<feature type="domain" description="Fibronectin type-III" evidence="5">
    <location>
        <begin position="696"/>
        <end position="788"/>
    </location>
</feature>
<evidence type="ECO:0000259" key="5">
    <source>
        <dbReference type="PROSITE" id="PS50853"/>
    </source>
</evidence>
<dbReference type="InterPro" id="IPR013098">
    <property type="entry name" value="Ig_I-set"/>
</dbReference>
<keyword evidence="1" id="KW-0677">Repeat</keyword>
<dbReference type="PANTHER" id="PTHR14340">
    <property type="entry name" value="MICROFIBRIL-ASSOCIATED GLYCOPROTEIN 3"/>
    <property type="match status" value="1"/>
</dbReference>
<dbReference type="FunFam" id="2.60.40.10:FF:000056">
    <property type="entry name" value="twitchin isoform X4"/>
    <property type="match status" value="2"/>
</dbReference>
<dbReference type="InterPro" id="IPR013783">
    <property type="entry name" value="Ig-like_fold"/>
</dbReference>
<dbReference type="InterPro" id="IPR036179">
    <property type="entry name" value="Ig-like_dom_sf"/>
</dbReference>
<dbReference type="PRINTS" id="PR00014">
    <property type="entry name" value="FNTYPEIII"/>
</dbReference>
<feature type="domain" description="Fibronectin type-III" evidence="5">
    <location>
        <begin position="1294"/>
        <end position="1390"/>
    </location>
</feature>
<dbReference type="GO" id="GO:0009653">
    <property type="term" value="P:anatomical structure morphogenesis"/>
    <property type="evidence" value="ECO:0007669"/>
    <property type="project" value="UniProtKB-ARBA"/>
</dbReference>
<dbReference type="SUPFAM" id="SSF48726">
    <property type="entry name" value="Immunoglobulin"/>
    <property type="match status" value="5"/>
</dbReference>
<evidence type="ECO:0000259" key="4">
    <source>
        <dbReference type="PROSITE" id="PS50835"/>
    </source>
</evidence>
<reference evidence="6" key="1">
    <citation type="submission" date="2014-05" db="EMBL/GenBank/DDBJ databases">
        <authorList>
            <person name="Chronopoulou M."/>
        </authorList>
    </citation>
    <scope>NUCLEOTIDE SEQUENCE</scope>
    <source>
        <tissue evidence="6">Whole organism</tissue>
    </source>
</reference>
<feature type="domain" description="Fibronectin type-III" evidence="5">
    <location>
        <begin position="22"/>
        <end position="120"/>
    </location>
</feature>
<dbReference type="GO" id="GO:0030154">
    <property type="term" value="P:cell differentiation"/>
    <property type="evidence" value="ECO:0007669"/>
    <property type="project" value="UniProtKB-ARBA"/>
</dbReference>
<dbReference type="GO" id="GO:0030017">
    <property type="term" value="C:sarcomere"/>
    <property type="evidence" value="ECO:0007669"/>
    <property type="project" value="UniProtKB-ARBA"/>
</dbReference>
<feature type="domain" description="Ig-like" evidence="4">
    <location>
        <begin position="1090"/>
        <end position="1191"/>
    </location>
</feature>
<dbReference type="InterPro" id="IPR036116">
    <property type="entry name" value="FN3_sf"/>
</dbReference>
<dbReference type="PANTHER" id="PTHR14340:SF9">
    <property type="entry name" value="FIBRONECTIN TYPE-III DOMAIN-CONTAINING PROTEIN"/>
    <property type="match status" value="1"/>
</dbReference>
<name>A0A0K2U6L7_LEPSM</name>
<dbReference type="Pfam" id="PF00041">
    <property type="entry name" value="fn3"/>
    <property type="match status" value="9"/>
</dbReference>
<dbReference type="FunFam" id="2.60.40.10:FF:000031">
    <property type="entry name" value="Myosin-binding protein C, slow type"/>
    <property type="match status" value="2"/>
</dbReference>
<feature type="domain" description="Fibronectin type-III" evidence="5">
    <location>
        <begin position="218"/>
        <end position="318"/>
    </location>
</feature>
<feature type="compositionally biased region" description="Acidic residues" evidence="3">
    <location>
        <begin position="697"/>
        <end position="712"/>
    </location>
</feature>
<dbReference type="Pfam" id="PF07679">
    <property type="entry name" value="I-set"/>
    <property type="match status" value="4"/>
</dbReference>
<protein>
    <submittedName>
        <fullName evidence="6">Twitchinlike [Musca domestica]</fullName>
    </submittedName>
</protein>
<feature type="domain" description="Fibronectin type-III" evidence="5">
    <location>
        <begin position="1494"/>
        <end position="1584"/>
    </location>
</feature>
<dbReference type="CDD" id="cd00096">
    <property type="entry name" value="Ig"/>
    <property type="match status" value="1"/>
</dbReference>
<feature type="domain" description="Fibronectin type-III" evidence="5">
    <location>
        <begin position="990"/>
        <end position="1086"/>
    </location>
</feature>
<dbReference type="SMART" id="SM00060">
    <property type="entry name" value="FN3"/>
    <property type="match status" value="10"/>
</dbReference>
<organism evidence="6">
    <name type="scientific">Lepeophtheirus salmonis</name>
    <name type="common">Salmon louse</name>
    <name type="synonym">Caligus salmonis</name>
    <dbReference type="NCBI Taxonomy" id="72036"/>
    <lineage>
        <taxon>Eukaryota</taxon>
        <taxon>Metazoa</taxon>
        <taxon>Ecdysozoa</taxon>
        <taxon>Arthropoda</taxon>
        <taxon>Crustacea</taxon>
        <taxon>Multicrustacea</taxon>
        <taxon>Hexanauplia</taxon>
        <taxon>Copepoda</taxon>
        <taxon>Siphonostomatoida</taxon>
        <taxon>Caligidae</taxon>
        <taxon>Lepeophtheirus</taxon>
    </lineage>
</organism>
<feature type="domain" description="Ig-like" evidence="4">
    <location>
        <begin position="1394"/>
        <end position="1487"/>
    </location>
</feature>
<evidence type="ECO:0000256" key="2">
    <source>
        <dbReference type="ARBA" id="ARBA00023319"/>
    </source>
</evidence>
<dbReference type="InterPro" id="IPR003599">
    <property type="entry name" value="Ig_sub"/>
</dbReference>
<accession>A0A0K2U6L7</accession>
<feature type="domain" description="Ig-like" evidence="4">
    <location>
        <begin position="426"/>
        <end position="521"/>
    </location>
</feature>
<feature type="domain" description="Fibronectin type-III" evidence="5">
    <location>
        <begin position="324"/>
        <end position="422"/>
    </location>
</feature>
<keyword evidence="2" id="KW-0393">Immunoglobulin domain</keyword>
<feature type="region of interest" description="Disordered" evidence="3">
    <location>
        <begin position="678"/>
        <end position="718"/>
    </location>
</feature>
<dbReference type="OrthoDB" id="6376352at2759"/>
<dbReference type="InterPro" id="IPR007110">
    <property type="entry name" value="Ig-like_dom"/>
</dbReference>
<feature type="non-terminal residue" evidence="6">
    <location>
        <position position="1584"/>
    </location>
</feature>
<dbReference type="SMART" id="SM00408">
    <property type="entry name" value="IGc2"/>
    <property type="match status" value="4"/>
</dbReference>